<name>A0A1K2HY91_9HYPH</name>
<dbReference type="AlphaFoldDB" id="A0A1K2HY91"/>
<organism evidence="1 2">
    <name type="scientific">Devosia enhydra</name>
    <dbReference type="NCBI Taxonomy" id="665118"/>
    <lineage>
        <taxon>Bacteria</taxon>
        <taxon>Pseudomonadati</taxon>
        <taxon>Pseudomonadota</taxon>
        <taxon>Alphaproteobacteria</taxon>
        <taxon>Hyphomicrobiales</taxon>
        <taxon>Devosiaceae</taxon>
        <taxon>Devosia</taxon>
    </lineage>
</organism>
<evidence type="ECO:0000313" key="2">
    <source>
        <dbReference type="Proteomes" id="UP000183447"/>
    </source>
</evidence>
<protein>
    <submittedName>
        <fullName evidence="1">Uncharacterized protein</fullName>
    </submittedName>
</protein>
<sequence>MPVSGGELIDFLYSAAFPSTGDSPSKFSKLLRKAKGRLDALAKANYPHGYTEEDGEIIPLVYDPKFGITYNPADLSRDD</sequence>
<keyword evidence="2" id="KW-1185">Reference proteome</keyword>
<dbReference type="Proteomes" id="UP000183447">
    <property type="component" value="Unassembled WGS sequence"/>
</dbReference>
<dbReference type="EMBL" id="FPKU01000002">
    <property type="protein sequence ID" value="SFZ84493.1"/>
    <property type="molecule type" value="Genomic_DNA"/>
</dbReference>
<evidence type="ECO:0000313" key="1">
    <source>
        <dbReference type="EMBL" id="SFZ84493.1"/>
    </source>
</evidence>
<proteinExistence type="predicted"/>
<accession>A0A1K2HY91</accession>
<gene>
    <name evidence="1" type="ORF">SAMN02983003_2041</name>
</gene>
<reference evidence="1 2" key="1">
    <citation type="submission" date="2016-11" db="EMBL/GenBank/DDBJ databases">
        <authorList>
            <person name="Jaros S."/>
            <person name="Januszkiewicz K."/>
            <person name="Wedrychowicz H."/>
        </authorList>
    </citation>
    <scope>NUCLEOTIDE SEQUENCE [LARGE SCALE GENOMIC DNA]</scope>
    <source>
        <strain evidence="1 2">ATCC 23634</strain>
    </source>
</reference>